<dbReference type="Pfam" id="PF00349">
    <property type="entry name" value="Hexokinase_1"/>
    <property type="match status" value="1"/>
</dbReference>
<dbReference type="SUPFAM" id="SSF51735">
    <property type="entry name" value="NAD(P)-binding Rossmann-fold domains"/>
    <property type="match status" value="1"/>
</dbReference>
<evidence type="ECO:0000256" key="5">
    <source>
        <dbReference type="ARBA" id="ARBA00013189"/>
    </source>
</evidence>
<evidence type="ECO:0000256" key="10">
    <source>
        <dbReference type="ARBA" id="ARBA00023027"/>
    </source>
</evidence>
<reference evidence="16 17" key="1">
    <citation type="submission" date="2024-02" db="EMBL/GenBank/DDBJ databases">
        <authorList>
            <person name="Chen Y."/>
            <person name="Shah S."/>
            <person name="Dougan E. K."/>
            <person name="Thang M."/>
            <person name="Chan C."/>
        </authorList>
    </citation>
    <scope>NUCLEOTIDE SEQUENCE [LARGE SCALE GENOMIC DNA]</scope>
</reference>
<accession>A0ABP0R3A9</accession>
<evidence type="ECO:0000256" key="4">
    <source>
        <dbReference type="ARBA" id="ARBA00009225"/>
    </source>
</evidence>
<dbReference type="Gene3D" id="3.40.50.720">
    <property type="entry name" value="NAD(P)-binding Rossmann-like Domain"/>
    <property type="match status" value="1"/>
</dbReference>
<feature type="domain" description="Hexokinase C-terminal" evidence="15">
    <location>
        <begin position="703"/>
        <end position="788"/>
    </location>
</feature>
<evidence type="ECO:0000259" key="15">
    <source>
        <dbReference type="Pfam" id="PF03727"/>
    </source>
</evidence>
<dbReference type="SUPFAM" id="SSF53067">
    <property type="entry name" value="Actin-like ATPase domain"/>
    <property type="match status" value="1"/>
</dbReference>
<dbReference type="Pfam" id="PF03727">
    <property type="entry name" value="Hexokinase_2"/>
    <property type="match status" value="2"/>
</dbReference>
<evidence type="ECO:0000259" key="14">
    <source>
        <dbReference type="Pfam" id="PF01370"/>
    </source>
</evidence>
<dbReference type="InterPro" id="IPR001312">
    <property type="entry name" value="Hexokinase"/>
</dbReference>
<keyword evidence="12" id="KW-0413">Isomerase</keyword>
<dbReference type="Gene3D" id="3.30.420.40">
    <property type="match status" value="1"/>
</dbReference>
<evidence type="ECO:0000256" key="11">
    <source>
        <dbReference type="ARBA" id="ARBA00023144"/>
    </source>
</evidence>
<evidence type="ECO:0000313" key="16">
    <source>
        <dbReference type="EMBL" id="CAK9094719.1"/>
    </source>
</evidence>
<sequence length="799" mass="87218">MLPAACIKPHLQVWSTKPKRATGKARLLRGAWTTPVTALVGVAGSLADQRRVRRAAAAAACATRGLGGSRGRILVTGGCGYIGSHTVLELLEAKFEVLILDNLCRSDSACLHRVLRLAAEHLHVEVDELRGHLRLKKVDLCDEESLEAALKFESFRAVIHLAGFKSVGESMREPLRYYENNVVGLLNLVKVLKRHHVSKSLVLSSSCTVYRPSDAKISEDSLLEPTCPYGNTKRVQESMLQDLVESDGWTVSCLRYFNPAGAHSSGSLGEVLYPSSPLMLVPLLRQVALGQRKELKIFGDDYDTKDGTAMRDYIHIQDLADAHVAALQHLLAGEAAFHVFNLGTGFGRSVLEVLQAYQDASGCELQYKIEQRRAGDAAVAVADSKLANDLLGWYAHRGFEEIMASDWTFALHTKGNDSLYNESCFISQHLVPEPYEVGNVYRAMVKEIQKASKQVGSMSIHSWSPALDTTQYVIDLGGTYLRAFKLGPDGYLKLGPVKVPEQLKLKSTSARDLFDFMASAVAKFFQPMDIGGEQLCLVFSFALESENDGVTRMRRWAKDWATSGVEGANLTELMDLALKRQKLPLRVSRVMNDCISSVFALGAIRTSSGPNVADAAVVVGTGTNACYVDRSGKSVFSTEWAGFRKGLPSTAADVELHGDELTLEKMVSGLYLPRIVEQLCPDAGSLSMKDLVKALEGPETPMKTSAQFVIRRSAYLCAQALAALIEVAARGKPDGEVFHVLLDGGLFHCVPIYRAQFEYFLAKRQALLPVPVKLHLLKDAASIGAAHAGQLWKPGQAAD</sequence>
<keyword evidence="8" id="KW-0418">Kinase</keyword>
<keyword evidence="10" id="KW-0520">NAD</keyword>
<keyword evidence="11" id="KW-0119">Carbohydrate metabolism</keyword>
<evidence type="ECO:0000313" key="17">
    <source>
        <dbReference type="Proteomes" id="UP001642484"/>
    </source>
</evidence>
<keyword evidence="7" id="KW-0547">Nucleotide-binding</keyword>
<protein>
    <recommendedName>
        <fullName evidence="5">UDP-glucose 4-epimerase</fullName>
        <ecNumber evidence="5">5.1.3.2</ecNumber>
    </recommendedName>
</protein>
<comment type="pathway">
    <text evidence="3">Carbohydrate metabolism; galactose metabolism.</text>
</comment>
<evidence type="ECO:0000256" key="9">
    <source>
        <dbReference type="ARBA" id="ARBA00022840"/>
    </source>
</evidence>
<evidence type="ECO:0000256" key="3">
    <source>
        <dbReference type="ARBA" id="ARBA00004947"/>
    </source>
</evidence>
<dbReference type="CDD" id="cd24000">
    <property type="entry name" value="ASKHA_NBD_HK"/>
    <property type="match status" value="1"/>
</dbReference>
<dbReference type="InterPro" id="IPR043129">
    <property type="entry name" value="ATPase_NBD"/>
</dbReference>
<dbReference type="EMBL" id="CAXAMN010025369">
    <property type="protein sequence ID" value="CAK9094719.1"/>
    <property type="molecule type" value="Genomic_DNA"/>
</dbReference>
<dbReference type="Gene3D" id="3.40.367.20">
    <property type="match status" value="2"/>
</dbReference>
<evidence type="ECO:0000256" key="2">
    <source>
        <dbReference type="ARBA" id="ARBA00001911"/>
    </source>
</evidence>
<dbReference type="PRINTS" id="PR00475">
    <property type="entry name" value="HEXOKINASE"/>
</dbReference>
<organism evidence="16 17">
    <name type="scientific">Durusdinium trenchii</name>
    <dbReference type="NCBI Taxonomy" id="1381693"/>
    <lineage>
        <taxon>Eukaryota</taxon>
        <taxon>Sar</taxon>
        <taxon>Alveolata</taxon>
        <taxon>Dinophyceae</taxon>
        <taxon>Suessiales</taxon>
        <taxon>Symbiodiniaceae</taxon>
        <taxon>Durusdinium</taxon>
    </lineage>
</organism>
<dbReference type="PROSITE" id="PS51748">
    <property type="entry name" value="HEXOKINASE_2"/>
    <property type="match status" value="1"/>
</dbReference>
<dbReference type="InterPro" id="IPR005886">
    <property type="entry name" value="UDP_G4E"/>
</dbReference>
<dbReference type="NCBIfam" id="TIGR01179">
    <property type="entry name" value="galE"/>
    <property type="match status" value="1"/>
</dbReference>
<evidence type="ECO:0000256" key="6">
    <source>
        <dbReference type="ARBA" id="ARBA00022679"/>
    </source>
</evidence>
<dbReference type="Proteomes" id="UP001642484">
    <property type="component" value="Unassembled WGS sequence"/>
</dbReference>
<comment type="catalytic activity">
    <reaction evidence="1">
        <text>UDP-alpha-D-glucose = UDP-alpha-D-galactose</text>
        <dbReference type="Rhea" id="RHEA:22168"/>
        <dbReference type="ChEBI" id="CHEBI:58885"/>
        <dbReference type="ChEBI" id="CHEBI:66914"/>
        <dbReference type="EC" id="5.1.3.2"/>
    </reaction>
</comment>
<evidence type="ECO:0000256" key="1">
    <source>
        <dbReference type="ARBA" id="ARBA00000083"/>
    </source>
</evidence>
<dbReference type="PANTHER" id="PTHR43725:SF47">
    <property type="entry name" value="UDP-GLUCOSE 4-EPIMERASE"/>
    <property type="match status" value="1"/>
</dbReference>
<dbReference type="PANTHER" id="PTHR43725">
    <property type="entry name" value="UDP-GLUCOSE 4-EPIMERASE"/>
    <property type="match status" value="1"/>
</dbReference>
<feature type="domain" description="Hexokinase C-terminal" evidence="15">
    <location>
        <begin position="615"/>
        <end position="679"/>
    </location>
</feature>
<keyword evidence="11" id="KW-0299">Galactose metabolism</keyword>
<dbReference type="EC" id="5.1.3.2" evidence="5"/>
<feature type="domain" description="NAD-dependent epimerase/dehydratase" evidence="14">
    <location>
        <begin position="73"/>
        <end position="343"/>
    </location>
</feature>
<dbReference type="InterPro" id="IPR001509">
    <property type="entry name" value="Epimerase_deHydtase"/>
</dbReference>
<keyword evidence="9" id="KW-0067">ATP-binding</keyword>
<evidence type="ECO:0000256" key="7">
    <source>
        <dbReference type="ARBA" id="ARBA00022741"/>
    </source>
</evidence>
<keyword evidence="6" id="KW-0808">Transferase</keyword>
<dbReference type="Pfam" id="PF01370">
    <property type="entry name" value="Epimerase"/>
    <property type="match status" value="1"/>
</dbReference>
<dbReference type="InterPro" id="IPR022673">
    <property type="entry name" value="Hexokinase_C"/>
</dbReference>
<gene>
    <name evidence="16" type="ORF">CCMP2556_LOCUS45163</name>
</gene>
<evidence type="ECO:0000259" key="13">
    <source>
        <dbReference type="Pfam" id="PF00349"/>
    </source>
</evidence>
<dbReference type="Gene3D" id="3.90.25.10">
    <property type="entry name" value="UDP-galactose 4-epimerase, domain 1"/>
    <property type="match status" value="1"/>
</dbReference>
<evidence type="ECO:0000256" key="12">
    <source>
        <dbReference type="ARBA" id="ARBA00023235"/>
    </source>
</evidence>
<proteinExistence type="inferred from homology"/>
<keyword evidence="17" id="KW-1185">Reference proteome</keyword>
<comment type="similarity">
    <text evidence="4">Belongs to the hexokinase family.</text>
</comment>
<dbReference type="InterPro" id="IPR022672">
    <property type="entry name" value="Hexokinase_N"/>
</dbReference>
<comment type="cofactor">
    <cofactor evidence="2">
        <name>NAD(+)</name>
        <dbReference type="ChEBI" id="CHEBI:57540"/>
    </cofactor>
</comment>
<name>A0ABP0R3A9_9DINO</name>
<feature type="domain" description="Hexokinase N-terminal" evidence="13">
    <location>
        <begin position="470"/>
        <end position="598"/>
    </location>
</feature>
<evidence type="ECO:0000256" key="8">
    <source>
        <dbReference type="ARBA" id="ARBA00022777"/>
    </source>
</evidence>
<dbReference type="InterPro" id="IPR036291">
    <property type="entry name" value="NAD(P)-bd_dom_sf"/>
</dbReference>
<comment type="caution">
    <text evidence="16">The sequence shown here is derived from an EMBL/GenBank/DDBJ whole genome shotgun (WGS) entry which is preliminary data.</text>
</comment>